<keyword evidence="4" id="KW-1185">Reference proteome</keyword>
<organism evidence="3 4">
    <name type="scientific">Deinococcus hopiensis KR-140</name>
    <dbReference type="NCBI Taxonomy" id="695939"/>
    <lineage>
        <taxon>Bacteria</taxon>
        <taxon>Thermotogati</taxon>
        <taxon>Deinococcota</taxon>
        <taxon>Deinococci</taxon>
        <taxon>Deinococcales</taxon>
        <taxon>Deinococcaceae</taxon>
        <taxon>Deinococcus</taxon>
    </lineage>
</organism>
<dbReference type="InterPro" id="IPR003346">
    <property type="entry name" value="Transposase_20"/>
</dbReference>
<accession>A0A1W1UWT6</accession>
<sequence length="337" mass="37264">MESIFVGIDVCKARLDVAIRPTGEIFAEENSIPGVARLADRLKALEPTLVVLEATGGLERDLVLALVQQGVRVVVANARQVRDFAKATGRLAKTDQLDAMLLALFAEMVRPPARKVPEERVRALGDLVDRRRQVVDMLVMERNRLHSVRAEAVRADLHAHITSLEKRQSELDQELKALMETDLQWRAQRDLLMSVPGVGQVVTLTLLAQLPELGQVSGKQLSALVGLAPFNRDSGKSRGRRSIWGGRAEVRTKLYMAAVTGIRVNPVLRDVFQRLVAQGKPKKVALVACMRKLLVILNAIVRSQVPWRPVSDPALSHRAIHETPRHPLTSHTVAVAQ</sequence>
<dbReference type="PANTHER" id="PTHR33055">
    <property type="entry name" value="TRANSPOSASE FOR INSERTION SEQUENCE ELEMENT IS1111A"/>
    <property type="match status" value="1"/>
</dbReference>
<dbReference type="Proteomes" id="UP000192582">
    <property type="component" value="Unassembled WGS sequence"/>
</dbReference>
<dbReference type="Pfam" id="PF01548">
    <property type="entry name" value="DEDD_Tnp_IS110"/>
    <property type="match status" value="1"/>
</dbReference>
<evidence type="ECO:0000313" key="4">
    <source>
        <dbReference type="Proteomes" id="UP000192582"/>
    </source>
</evidence>
<proteinExistence type="predicted"/>
<dbReference type="InterPro" id="IPR047650">
    <property type="entry name" value="Transpos_IS110"/>
</dbReference>
<protein>
    <submittedName>
        <fullName evidence="3">Transposase</fullName>
    </submittedName>
</protein>
<dbReference type="AlphaFoldDB" id="A0A1W1UWT6"/>
<evidence type="ECO:0000259" key="2">
    <source>
        <dbReference type="Pfam" id="PF02371"/>
    </source>
</evidence>
<reference evidence="3 4" key="1">
    <citation type="submission" date="2017-04" db="EMBL/GenBank/DDBJ databases">
        <authorList>
            <person name="Afonso C.L."/>
            <person name="Miller P.J."/>
            <person name="Scott M.A."/>
            <person name="Spackman E."/>
            <person name="Goraichik I."/>
            <person name="Dimitrov K.M."/>
            <person name="Suarez D.L."/>
            <person name="Swayne D.E."/>
        </authorList>
    </citation>
    <scope>NUCLEOTIDE SEQUENCE [LARGE SCALE GENOMIC DNA]</scope>
    <source>
        <strain evidence="3 4">KR-140</strain>
    </source>
</reference>
<evidence type="ECO:0000313" key="3">
    <source>
        <dbReference type="EMBL" id="SMB85625.1"/>
    </source>
</evidence>
<dbReference type="RefSeq" id="WP_245808261.1">
    <property type="nucleotide sequence ID" value="NZ_FWWU01000008.1"/>
</dbReference>
<name>A0A1W1UWT6_9DEIO</name>
<dbReference type="Pfam" id="PF02371">
    <property type="entry name" value="Transposase_20"/>
    <property type="match status" value="1"/>
</dbReference>
<dbReference type="InterPro" id="IPR002525">
    <property type="entry name" value="Transp_IS110-like_N"/>
</dbReference>
<gene>
    <name evidence="3" type="ORF">SAMN00790413_03478</name>
</gene>
<feature type="domain" description="Transposase IS110-like N-terminal" evidence="1">
    <location>
        <begin position="6"/>
        <end position="148"/>
    </location>
</feature>
<dbReference type="GO" id="GO:0004803">
    <property type="term" value="F:transposase activity"/>
    <property type="evidence" value="ECO:0007669"/>
    <property type="project" value="InterPro"/>
</dbReference>
<dbReference type="NCBIfam" id="NF033542">
    <property type="entry name" value="transpos_IS110"/>
    <property type="match status" value="1"/>
</dbReference>
<feature type="domain" description="Transposase IS116/IS110/IS902 C-terminal" evidence="2">
    <location>
        <begin position="190"/>
        <end position="272"/>
    </location>
</feature>
<evidence type="ECO:0000259" key="1">
    <source>
        <dbReference type="Pfam" id="PF01548"/>
    </source>
</evidence>
<dbReference type="EMBL" id="FWWU01000008">
    <property type="protein sequence ID" value="SMB85625.1"/>
    <property type="molecule type" value="Genomic_DNA"/>
</dbReference>
<dbReference type="PANTHER" id="PTHR33055:SF13">
    <property type="entry name" value="TRANSPOSASE"/>
    <property type="match status" value="1"/>
</dbReference>
<dbReference type="GO" id="GO:0006313">
    <property type="term" value="P:DNA transposition"/>
    <property type="evidence" value="ECO:0007669"/>
    <property type="project" value="InterPro"/>
</dbReference>
<dbReference type="GO" id="GO:0003677">
    <property type="term" value="F:DNA binding"/>
    <property type="evidence" value="ECO:0007669"/>
    <property type="project" value="InterPro"/>
</dbReference>